<keyword evidence="4 7" id="KW-0812">Transmembrane</keyword>
<evidence type="ECO:0000259" key="8">
    <source>
        <dbReference type="PROSITE" id="PS50928"/>
    </source>
</evidence>
<dbReference type="Gene3D" id="1.10.3720.10">
    <property type="entry name" value="MetI-like"/>
    <property type="match status" value="1"/>
</dbReference>
<dbReference type="Proteomes" id="UP000520814">
    <property type="component" value="Unassembled WGS sequence"/>
</dbReference>
<evidence type="ECO:0000256" key="2">
    <source>
        <dbReference type="ARBA" id="ARBA00022448"/>
    </source>
</evidence>
<feature type="transmembrane region" description="Helical" evidence="7">
    <location>
        <begin position="12"/>
        <end position="30"/>
    </location>
</feature>
<dbReference type="AlphaFoldDB" id="A0A7W9SWN8"/>
<comment type="caution">
    <text evidence="9">The sequence shown here is derived from an EMBL/GenBank/DDBJ whole genome shotgun (WGS) entry which is preliminary data.</text>
</comment>
<name>A0A7W9SWN8_ARMRO</name>
<comment type="subcellular location">
    <subcellularLocation>
        <location evidence="1 7">Cell membrane</location>
        <topology evidence="1 7">Multi-pass membrane protein</topology>
    </subcellularLocation>
</comment>
<dbReference type="EMBL" id="JACHGW010000008">
    <property type="protein sequence ID" value="MBB6053740.1"/>
    <property type="molecule type" value="Genomic_DNA"/>
</dbReference>
<feature type="transmembrane region" description="Helical" evidence="7">
    <location>
        <begin position="80"/>
        <end position="104"/>
    </location>
</feature>
<keyword evidence="6 7" id="KW-0472">Membrane</keyword>
<sequence length="264" mass="27695">MSAPPAPKSGGAWKGWLAAAIVAGVLYWSALGTGFSGSELSKNLPAIGEFFRKLFPSEGKPWPTEMLPEITKRLIETLRIALAASLFGALLALPLPLIASRTLAGKALYTAGRAVLNLVRSVPDLVLATLLAASFGIGPMAGFLALLVFSFGVVGKLLCDSVETIDPGPMEAIAAAGGTRFQQAFCAVFPQVGPDYLAYTLYSFEINVRAASVLGVVGAGGIGMVLQSSLSLLQYTRVGLVILITFGVVFLIDSFSTWLRGRLV</sequence>
<dbReference type="InterPro" id="IPR005769">
    <property type="entry name" value="PhnE/PtxC"/>
</dbReference>
<dbReference type="PANTHER" id="PTHR30043:SF1">
    <property type="entry name" value="ABC TRANSPORT SYSTEM PERMEASE PROTEIN P69"/>
    <property type="match status" value="1"/>
</dbReference>
<evidence type="ECO:0000256" key="7">
    <source>
        <dbReference type="RuleBase" id="RU363032"/>
    </source>
</evidence>
<feature type="domain" description="ABC transmembrane type-1" evidence="8">
    <location>
        <begin position="74"/>
        <end position="253"/>
    </location>
</feature>
<dbReference type="InterPro" id="IPR000515">
    <property type="entry name" value="MetI-like"/>
</dbReference>
<dbReference type="GO" id="GO:0015416">
    <property type="term" value="F:ABC-type phosphonate transporter activity"/>
    <property type="evidence" value="ECO:0007669"/>
    <property type="project" value="InterPro"/>
</dbReference>
<feature type="transmembrane region" description="Helical" evidence="7">
    <location>
        <begin position="125"/>
        <end position="151"/>
    </location>
</feature>
<dbReference type="RefSeq" id="WP_184203831.1">
    <property type="nucleotide sequence ID" value="NZ_JACHGW010000008.1"/>
</dbReference>
<dbReference type="SUPFAM" id="SSF161098">
    <property type="entry name" value="MetI-like"/>
    <property type="match status" value="1"/>
</dbReference>
<proteinExistence type="inferred from homology"/>
<feature type="transmembrane region" description="Helical" evidence="7">
    <location>
        <begin position="238"/>
        <end position="259"/>
    </location>
</feature>
<gene>
    <name evidence="9" type="ORF">HNQ39_005582</name>
</gene>
<dbReference type="GO" id="GO:0005886">
    <property type="term" value="C:plasma membrane"/>
    <property type="evidence" value="ECO:0007669"/>
    <property type="project" value="UniProtKB-SubCell"/>
</dbReference>
<keyword evidence="2 7" id="KW-0813">Transport</keyword>
<evidence type="ECO:0000256" key="5">
    <source>
        <dbReference type="ARBA" id="ARBA00022989"/>
    </source>
</evidence>
<dbReference type="PANTHER" id="PTHR30043">
    <property type="entry name" value="PHOSPHONATES TRANSPORT SYSTEM PERMEASE PROTEIN"/>
    <property type="match status" value="1"/>
</dbReference>
<evidence type="ECO:0000256" key="1">
    <source>
        <dbReference type="ARBA" id="ARBA00004651"/>
    </source>
</evidence>
<keyword evidence="5 7" id="KW-1133">Transmembrane helix</keyword>
<reference evidence="9 10" key="1">
    <citation type="submission" date="2020-08" db="EMBL/GenBank/DDBJ databases">
        <title>Genomic Encyclopedia of Type Strains, Phase IV (KMG-IV): sequencing the most valuable type-strain genomes for metagenomic binning, comparative biology and taxonomic classification.</title>
        <authorList>
            <person name="Goeker M."/>
        </authorList>
    </citation>
    <scope>NUCLEOTIDE SEQUENCE [LARGE SCALE GENOMIC DNA]</scope>
    <source>
        <strain evidence="9 10">DSM 23562</strain>
    </source>
</reference>
<keyword evidence="10" id="KW-1185">Reference proteome</keyword>
<accession>A0A7W9SWN8</accession>
<feature type="transmembrane region" description="Helical" evidence="7">
    <location>
        <begin position="206"/>
        <end position="226"/>
    </location>
</feature>
<evidence type="ECO:0000313" key="9">
    <source>
        <dbReference type="EMBL" id="MBB6053740.1"/>
    </source>
</evidence>
<evidence type="ECO:0000313" key="10">
    <source>
        <dbReference type="Proteomes" id="UP000520814"/>
    </source>
</evidence>
<dbReference type="InterPro" id="IPR035906">
    <property type="entry name" value="MetI-like_sf"/>
</dbReference>
<organism evidence="9 10">
    <name type="scientific">Armatimonas rosea</name>
    <dbReference type="NCBI Taxonomy" id="685828"/>
    <lineage>
        <taxon>Bacteria</taxon>
        <taxon>Bacillati</taxon>
        <taxon>Armatimonadota</taxon>
        <taxon>Armatimonadia</taxon>
        <taxon>Armatimonadales</taxon>
        <taxon>Armatimonadaceae</taxon>
        <taxon>Armatimonas</taxon>
    </lineage>
</organism>
<evidence type="ECO:0000256" key="6">
    <source>
        <dbReference type="ARBA" id="ARBA00023136"/>
    </source>
</evidence>
<dbReference type="Pfam" id="PF00528">
    <property type="entry name" value="BPD_transp_1"/>
    <property type="match status" value="1"/>
</dbReference>
<evidence type="ECO:0000256" key="4">
    <source>
        <dbReference type="ARBA" id="ARBA00022692"/>
    </source>
</evidence>
<keyword evidence="3" id="KW-1003">Cell membrane</keyword>
<dbReference type="CDD" id="cd06261">
    <property type="entry name" value="TM_PBP2"/>
    <property type="match status" value="1"/>
</dbReference>
<evidence type="ECO:0000256" key="3">
    <source>
        <dbReference type="ARBA" id="ARBA00022475"/>
    </source>
</evidence>
<protein>
    <submittedName>
        <fullName evidence="9">Phosphonate transport system permease protein</fullName>
    </submittedName>
</protein>
<dbReference type="NCBIfam" id="TIGR01097">
    <property type="entry name" value="PhnE"/>
    <property type="match status" value="1"/>
</dbReference>
<dbReference type="PROSITE" id="PS50928">
    <property type="entry name" value="ABC_TM1"/>
    <property type="match status" value="1"/>
</dbReference>
<comment type="similarity">
    <text evidence="7">Belongs to the binding-protein-dependent transport system permease family.</text>
</comment>